<dbReference type="InterPro" id="IPR041569">
    <property type="entry name" value="AAA_lid_3"/>
</dbReference>
<dbReference type="SMART" id="SM00382">
    <property type="entry name" value="AAA"/>
    <property type="match status" value="2"/>
</dbReference>
<dbReference type="GO" id="GO:0042254">
    <property type="term" value="P:ribosome biogenesis"/>
    <property type="evidence" value="ECO:0007669"/>
    <property type="project" value="TreeGrafter"/>
</dbReference>
<protein>
    <submittedName>
        <fullName evidence="6">Nuclear VCP like</fullName>
    </submittedName>
</protein>
<reference evidence="6" key="1">
    <citation type="submission" date="2025-08" db="UniProtKB">
        <authorList>
            <consortium name="Ensembl"/>
        </authorList>
    </citation>
    <scope>IDENTIFICATION</scope>
</reference>
<dbReference type="PANTHER" id="PTHR23077:SF171">
    <property type="entry name" value="NUCLEAR VALOSIN-CONTAINING PROTEIN-LIKE"/>
    <property type="match status" value="1"/>
</dbReference>
<feature type="domain" description="AAA+ ATPase" evidence="5">
    <location>
        <begin position="321"/>
        <end position="457"/>
    </location>
</feature>
<dbReference type="CDD" id="cd19530">
    <property type="entry name" value="RecA-like_NVL_r2-like"/>
    <property type="match status" value="1"/>
</dbReference>
<dbReference type="GeneTree" id="ENSGT00570000079239"/>
<dbReference type="GO" id="GO:0005524">
    <property type="term" value="F:ATP binding"/>
    <property type="evidence" value="ECO:0007669"/>
    <property type="project" value="UniProtKB-KW"/>
</dbReference>
<dbReference type="Proteomes" id="UP000694388">
    <property type="component" value="Unplaced"/>
</dbReference>
<dbReference type="PROSITE" id="PS00674">
    <property type="entry name" value="AAA"/>
    <property type="match status" value="2"/>
</dbReference>
<dbReference type="Gene3D" id="1.10.8.60">
    <property type="match status" value="2"/>
</dbReference>
<reference evidence="6" key="2">
    <citation type="submission" date="2025-09" db="UniProtKB">
        <authorList>
            <consortium name="Ensembl"/>
        </authorList>
    </citation>
    <scope>IDENTIFICATION</scope>
</reference>
<evidence type="ECO:0000259" key="5">
    <source>
        <dbReference type="SMART" id="SM00382"/>
    </source>
</evidence>
<keyword evidence="3 4" id="KW-0067">ATP-binding</keyword>
<dbReference type="InterPro" id="IPR027417">
    <property type="entry name" value="P-loop_NTPase"/>
</dbReference>
<dbReference type="InterPro" id="IPR050168">
    <property type="entry name" value="AAA_ATPase_domain"/>
</dbReference>
<dbReference type="GO" id="GO:0005634">
    <property type="term" value="C:nucleus"/>
    <property type="evidence" value="ECO:0007669"/>
    <property type="project" value="TreeGrafter"/>
</dbReference>
<evidence type="ECO:0000256" key="4">
    <source>
        <dbReference type="RuleBase" id="RU003651"/>
    </source>
</evidence>
<keyword evidence="2 4" id="KW-0547">Nucleotide-binding</keyword>
<dbReference type="Gene3D" id="3.40.50.300">
    <property type="entry name" value="P-loop containing nucleotide triphosphate hydrolases"/>
    <property type="match status" value="2"/>
</dbReference>
<dbReference type="FunFam" id="3.40.50.300:FF:000149">
    <property type="entry name" value="Nuclear valosin-containing protein-like"/>
    <property type="match status" value="1"/>
</dbReference>
<dbReference type="Ensembl" id="ENSEBUT00000022253.1">
    <property type="protein sequence ID" value="ENSEBUP00000021676.1"/>
    <property type="gene ID" value="ENSEBUG00000013381.1"/>
</dbReference>
<comment type="similarity">
    <text evidence="1 4">Belongs to the AAA ATPase family.</text>
</comment>
<evidence type="ECO:0000256" key="2">
    <source>
        <dbReference type="ARBA" id="ARBA00022741"/>
    </source>
</evidence>
<evidence type="ECO:0000313" key="6">
    <source>
        <dbReference type="Ensembl" id="ENSEBUP00000021676.1"/>
    </source>
</evidence>
<dbReference type="Pfam" id="PF17862">
    <property type="entry name" value="AAA_lid_3"/>
    <property type="match status" value="2"/>
</dbReference>
<evidence type="ECO:0000256" key="1">
    <source>
        <dbReference type="ARBA" id="ARBA00006914"/>
    </source>
</evidence>
<dbReference type="AlphaFoldDB" id="A0A8C4QWM3"/>
<dbReference type="Pfam" id="PF00004">
    <property type="entry name" value="AAA"/>
    <property type="match status" value="2"/>
</dbReference>
<dbReference type="GO" id="GO:1990275">
    <property type="term" value="F:preribosome binding"/>
    <property type="evidence" value="ECO:0007669"/>
    <property type="project" value="TreeGrafter"/>
</dbReference>
<sequence>MSHWLQCTRIYRKEAGQCIVDQSKSSPGGWFLDSSANHSSSLPQPLGHPHKPEELELPLVQVASPEVVSGISGESEKKVRDLFDLAVSSAPCVLFLDEIDVVAPRRDGASKEMERRIVAQILSCMDGLASLPVSSPVMVLGATNRPDVIDPALRRAGRFDREICLGIPDEGARERILSVLCRTVRLPDDICFKTLAQLTPGYVGADLQAFCREAAMCAVERALQEQDGPAERGELEKALCWLRAPQPLSPSALDGLRVQLMDFQVALPRVQPSAKREGFATVPDTTWDDIGALDYVRNELSLAILAPVRHAKLFQALGLSKPAGVLLAGPPGCGKTLVAKAIANESGLNFISVKGPELLNMYVGESERAVRQVFQRARNSAPCVIFFDEVDALCPRRSEHESGSTARVVNQLLTEMDGLLDRRHVFVMAATNRPDILDPAVMRPGRLDRTLYLGFPGPDERVAILKTLTKAGTKPPLLPDVDLQSLGKDIRTEGFTGADLAALVREAAIAVLRQQLSCTLGGSADNTCDVFIGKQHFEEAFGKVKPSVSKQDRAHYDNLRLSLAV</sequence>
<accession>A0A8C4QWM3</accession>
<evidence type="ECO:0000256" key="3">
    <source>
        <dbReference type="ARBA" id="ARBA00022840"/>
    </source>
</evidence>
<evidence type="ECO:0000313" key="7">
    <source>
        <dbReference type="Proteomes" id="UP000694388"/>
    </source>
</evidence>
<organism evidence="6 7">
    <name type="scientific">Eptatretus burgeri</name>
    <name type="common">Inshore hagfish</name>
    <dbReference type="NCBI Taxonomy" id="7764"/>
    <lineage>
        <taxon>Eukaryota</taxon>
        <taxon>Metazoa</taxon>
        <taxon>Chordata</taxon>
        <taxon>Craniata</taxon>
        <taxon>Vertebrata</taxon>
        <taxon>Cyclostomata</taxon>
        <taxon>Myxini</taxon>
        <taxon>Myxiniformes</taxon>
        <taxon>Myxinidae</taxon>
        <taxon>Eptatretinae</taxon>
        <taxon>Eptatretus</taxon>
    </lineage>
</organism>
<dbReference type="OMA" id="MESNSAM"/>
<proteinExistence type="inferred from homology"/>
<dbReference type="InterPro" id="IPR003959">
    <property type="entry name" value="ATPase_AAA_core"/>
</dbReference>
<dbReference type="SUPFAM" id="SSF52540">
    <property type="entry name" value="P-loop containing nucleoside triphosphate hydrolases"/>
    <property type="match status" value="2"/>
</dbReference>
<feature type="domain" description="AAA+ ATPase" evidence="5">
    <location>
        <begin position="7"/>
        <end position="169"/>
    </location>
</feature>
<keyword evidence="7" id="KW-1185">Reference proteome</keyword>
<name>A0A8C4QWM3_EPTBU</name>
<dbReference type="GO" id="GO:0003723">
    <property type="term" value="F:RNA binding"/>
    <property type="evidence" value="ECO:0007669"/>
    <property type="project" value="TreeGrafter"/>
</dbReference>
<dbReference type="GO" id="GO:0016887">
    <property type="term" value="F:ATP hydrolysis activity"/>
    <property type="evidence" value="ECO:0007669"/>
    <property type="project" value="InterPro"/>
</dbReference>
<dbReference type="InterPro" id="IPR003960">
    <property type="entry name" value="ATPase_AAA_CS"/>
</dbReference>
<dbReference type="InterPro" id="IPR003593">
    <property type="entry name" value="AAA+_ATPase"/>
</dbReference>
<dbReference type="PANTHER" id="PTHR23077">
    <property type="entry name" value="AAA-FAMILY ATPASE"/>
    <property type="match status" value="1"/>
</dbReference>